<gene>
    <name evidence="1" type="ORF">ECRASSUSDP1_LOCUS23270</name>
</gene>
<comment type="caution">
    <text evidence="1">The sequence shown here is derived from an EMBL/GenBank/DDBJ whole genome shotgun (WGS) entry which is preliminary data.</text>
</comment>
<protein>
    <submittedName>
        <fullName evidence="1">Uncharacterized protein</fullName>
    </submittedName>
</protein>
<proteinExistence type="predicted"/>
<organism evidence="1 2">
    <name type="scientific">Euplotes crassus</name>
    <dbReference type="NCBI Taxonomy" id="5936"/>
    <lineage>
        <taxon>Eukaryota</taxon>
        <taxon>Sar</taxon>
        <taxon>Alveolata</taxon>
        <taxon>Ciliophora</taxon>
        <taxon>Intramacronucleata</taxon>
        <taxon>Spirotrichea</taxon>
        <taxon>Hypotrichia</taxon>
        <taxon>Euplotida</taxon>
        <taxon>Euplotidae</taxon>
        <taxon>Moneuplotes</taxon>
    </lineage>
</organism>
<evidence type="ECO:0000313" key="1">
    <source>
        <dbReference type="EMBL" id="CAI2381805.1"/>
    </source>
</evidence>
<sequence length="45" mass="5395">MLKLRRVGYLFCVQTKCQCAPKNFLIYRILIRKIQRQQLIKALQG</sequence>
<dbReference type="EMBL" id="CAMPGE010023931">
    <property type="protein sequence ID" value="CAI2381805.1"/>
    <property type="molecule type" value="Genomic_DNA"/>
</dbReference>
<keyword evidence="2" id="KW-1185">Reference proteome</keyword>
<name>A0AAD1Y146_EUPCR</name>
<dbReference type="Proteomes" id="UP001295684">
    <property type="component" value="Unassembled WGS sequence"/>
</dbReference>
<evidence type="ECO:0000313" key="2">
    <source>
        <dbReference type="Proteomes" id="UP001295684"/>
    </source>
</evidence>
<dbReference type="AlphaFoldDB" id="A0AAD1Y146"/>
<reference evidence="1" key="1">
    <citation type="submission" date="2023-07" db="EMBL/GenBank/DDBJ databases">
        <authorList>
            <consortium name="AG Swart"/>
            <person name="Singh M."/>
            <person name="Singh A."/>
            <person name="Seah K."/>
            <person name="Emmerich C."/>
        </authorList>
    </citation>
    <scope>NUCLEOTIDE SEQUENCE</scope>
    <source>
        <strain evidence="1">DP1</strain>
    </source>
</reference>
<accession>A0AAD1Y146</accession>